<evidence type="ECO:0008006" key="15">
    <source>
        <dbReference type="Google" id="ProtNLM"/>
    </source>
</evidence>
<dbReference type="PANTHER" id="PTHR24223:SF456">
    <property type="entry name" value="MULTIDRUG RESISTANCE-ASSOCIATED PROTEIN LETHAL(2)03659"/>
    <property type="match status" value="1"/>
</dbReference>
<dbReference type="Gene3D" id="1.20.1560.10">
    <property type="entry name" value="ABC transporter type 1, transmembrane domain"/>
    <property type="match status" value="2"/>
</dbReference>
<feature type="transmembrane region" description="Helical" evidence="10">
    <location>
        <begin position="819"/>
        <end position="841"/>
    </location>
</feature>
<gene>
    <name evidence="13" type="ORF">CLODIP_2_CD05946</name>
</gene>
<evidence type="ECO:0000259" key="12">
    <source>
        <dbReference type="PROSITE" id="PS50929"/>
    </source>
</evidence>
<evidence type="ECO:0000256" key="10">
    <source>
        <dbReference type="SAM" id="Phobius"/>
    </source>
</evidence>
<evidence type="ECO:0000313" key="13">
    <source>
        <dbReference type="EMBL" id="CAB3386319.1"/>
    </source>
</evidence>
<feature type="transmembrane region" description="Helical" evidence="10">
    <location>
        <begin position="747"/>
        <end position="768"/>
    </location>
</feature>
<dbReference type="InterPro" id="IPR036640">
    <property type="entry name" value="ABC1_TM_sf"/>
</dbReference>
<comment type="caution">
    <text evidence="13">The sequence shown here is derived from an EMBL/GenBank/DDBJ whole genome shotgun (WGS) entry which is preliminary data.</text>
</comment>
<dbReference type="OrthoDB" id="6500128at2759"/>
<evidence type="ECO:0000256" key="6">
    <source>
        <dbReference type="ARBA" id="ARBA00022840"/>
    </source>
</evidence>
<evidence type="ECO:0000256" key="7">
    <source>
        <dbReference type="ARBA" id="ARBA00022989"/>
    </source>
</evidence>
<evidence type="ECO:0000259" key="11">
    <source>
        <dbReference type="PROSITE" id="PS50893"/>
    </source>
</evidence>
<feature type="transmembrane region" description="Helical" evidence="10">
    <location>
        <begin position="934"/>
        <end position="954"/>
    </location>
</feature>
<dbReference type="FunFam" id="1.20.1560.10:FF:000026">
    <property type="entry name" value="Multidrug resistance-associated protein lethal(2)03659"/>
    <property type="match status" value="1"/>
</dbReference>
<keyword evidence="8 10" id="KW-0472">Membrane</keyword>
<dbReference type="InterPro" id="IPR027417">
    <property type="entry name" value="P-loop_NTPase"/>
</dbReference>
<feature type="compositionally biased region" description="Polar residues" evidence="9">
    <location>
        <begin position="633"/>
        <end position="648"/>
    </location>
</feature>
<dbReference type="GO" id="GO:0016020">
    <property type="term" value="C:membrane"/>
    <property type="evidence" value="ECO:0007669"/>
    <property type="project" value="UniProtKB-SubCell"/>
</dbReference>
<evidence type="ECO:0000256" key="2">
    <source>
        <dbReference type="ARBA" id="ARBA00009726"/>
    </source>
</evidence>
<feature type="transmembrane region" description="Helical" evidence="10">
    <location>
        <begin position="208"/>
        <end position="227"/>
    </location>
</feature>
<proteinExistence type="inferred from homology"/>
<keyword evidence="6" id="KW-0067">ATP-binding</keyword>
<feature type="transmembrane region" description="Helical" evidence="10">
    <location>
        <begin position="343"/>
        <end position="359"/>
    </location>
</feature>
<dbReference type="SUPFAM" id="SSF52540">
    <property type="entry name" value="P-loop containing nucleoside triphosphate hydrolases"/>
    <property type="match status" value="2"/>
</dbReference>
<dbReference type="GO" id="GO:0016887">
    <property type="term" value="F:ATP hydrolysis activity"/>
    <property type="evidence" value="ECO:0007669"/>
    <property type="project" value="InterPro"/>
</dbReference>
<evidence type="ECO:0000256" key="1">
    <source>
        <dbReference type="ARBA" id="ARBA00004141"/>
    </source>
</evidence>
<feature type="domain" description="ABC transporter" evidence="11">
    <location>
        <begin position="1027"/>
        <end position="1261"/>
    </location>
</feature>
<keyword evidence="7 10" id="KW-1133">Transmembrane helix</keyword>
<keyword evidence="4 10" id="KW-0812">Transmembrane</keyword>
<dbReference type="InterPro" id="IPR017871">
    <property type="entry name" value="ABC_transporter-like_CS"/>
</dbReference>
<dbReference type="SMART" id="SM00382">
    <property type="entry name" value="AAA"/>
    <property type="match status" value="2"/>
</dbReference>
<dbReference type="InterPro" id="IPR050173">
    <property type="entry name" value="ABC_transporter_C-like"/>
</dbReference>
<feature type="compositionally biased region" description="Basic and acidic residues" evidence="9">
    <location>
        <begin position="649"/>
        <end position="663"/>
    </location>
</feature>
<evidence type="ECO:0000256" key="5">
    <source>
        <dbReference type="ARBA" id="ARBA00022741"/>
    </source>
</evidence>
<dbReference type="Pfam" id="PF00664">
    <property type="entry name" value="ABC_membrane"/>
    <property type="match status" value="2"/>
</dbReference>
<feature type="transmembrane region" description="Helical" evidence="10">
    <location>
        <begin position="316"/>
        <end position="337"/>
    </location>
</feature>
<feature type="transmembrane region" description="Helical" evidence="10">
    <location>
        <begin position="847"/>
        <end position="866"/>
    </location>
</feature>
<dbReference type="InterPro" id="IPR003593">
    <property type="entry name" value="AAA+_ATPase"/>
</dbReference>
<dbReference type="GO" id="GO:0005524">
    <property type="term" value="F:ATP binding"/>
    <property type="evidence" value="ECO:0007669"/>
    <property type="project" value="UniProtKB-KW"/>
</dbReference>
<dbReference type="InterPro" id="IPR003439">
    <property type="entry name" value="ABC_transporter-like_ATP-bd"/>
</dbReference>
<dbReference type="PANTHER" id="PTHR24223">
    <property type="entry name" value="ATP-BINDING CASSETTE SUB-FAMILY C"/>
    <property type="match status" value="1"/>
</dbReference>
<evidence type="ECO:0000256" key="3">
    <source>
        <dbReference type="ARBA" id="ARBA00022448"/>
    </source>
</evidence>
<feature type="transmembrane region" description="Helical" evidence="10">
    <location>
        <begin position="92"/>
        <end position="113"/>
    </location>
</feature>
<dbReference type="GO" id="GO:0140359">
    <property type="term" value="F:ABC-type transporter activity"/>
    <property type="evidence" value="ECO:0007669"/>
    <property type="project" value="InterPro"/>
</dbReference>
<dbReference type="SUPFAM" id="SSF90123">
    <property type="entry name" value="ABC transporter transmembrane region"/>
    <property type="match status" value="2"/>
</dbReference>
<evidence type="ECO:0000256" key="4">
    <source>
        <dbReference type="ARBA" id="ARBA00022692"/>
    </source>
</evidence>
<sequence>MDPGKSLKNPHPRAKANFLSAVTFWWTYGIFAKGYKNEMKIDDLYSTLPDHRSARVGNKLEKNWDEEIKNAQRKKKTPSFFKAAFKTFGLKYCAYGLVLFFLEMVVRISQPIFLGRLIRYFASSTDIDKDEAYLYAVGLIVTSGMIVMIVHPYMMAVIHIGMQLRVATCSLIYRKALRLSHEAMGHTTAGQIVNLLSNDVNRFDIAPMFLHMLWIGPLQTALCAYLMYVQMDWPVFVGIGILLLSIPFQGLLGKKTSDLRSKTARRTDERVRLMNEIIAGIQVIKMYTWEIPFAKLVAVARRIEIRHIQHNSYIRGIFLSLIMIITRLTVFVTLVIAVLIGDYITAEKVFVITAFYNVIRQTMTMSFPQGVSQLAECSVSFNRLQTFFMLDELRTAAVEPAKEDNSDSKETNKPTGPIGAFLKNAVAKWEEELNEPTLNDVSINLTPGKLVAVIGQVGSGKTSLIHAILSELPLKSGSLEINAFRRKQFPYGDRTIVGERGISLSGGQRARVALARAVYKKADIYLLDDPLSAVDTHVGRHLFDDCLSGFLRKKAVMLVTHQLQYLNQADLIIILKNGNVQAQGTFQQLQESGLDFAKLLAENEEPGTEKKESDGDNESISSGNSSISKSSKLSRQTSKLSETSSQDLLNKDRSPEEVAEARTEGTVSGEVYGQYLGAGANGFQLFFMTFLFILAQVAGSLTDYWTSFWTNWEEARIPEVMQTNWTRGYLSTFETDFNAITWMSTEVGIYIFSAFMLGVIIFSIWRIYLFYGVCMRASVNLHDQMFDSITRATMEFFNTNPSGRILNRFSKDMGAVDELLPVAMIDCLQIALAMIGIIAVIAVVNVWLLIPTAVISVIFYFIRVIYLKTSRSVKRLEGVTRSPVFSHVNASIHGLTTIRAFKSQDILFEQFDNHQDVHSSAWYLFITTSRSFGYTLDLICFLYIAVVTLSFLFIESDYAGGNVGLAITQALGLTGMFQWGMRQSAEMENQMTSVERVLEFTKLDAEPPLETEPSKDPGKDWPRQGRVVFDELTMRYSKNDPPVLKGISFSINSGEKVGVVGRTGAGKSSLISALFRLADTCGGRILIDDVDTATLGLHQLRANISIIPQEPVLFSGTMRKNLDPFDEFPDELLWSALEEVELKEAVADLPGGLAAKMSQGGSNFSVGQRQLVCLARAIVRNNKILVLDEATANVDPKTDAFIQTTIRKKFANCTVFTIAHRLHTIMDSDRVLVMDLGRAAELAAPAELLADTKSIFAGMAQQVGLNLSNYLQKDTYIDHNASESTDF</sequence>
<dbReference type="PROSITE" id="PS50893">
    <property type="entry name" value="ABC_TRANSPORTER_2"/>
    <property type="match status" value="2"/>
</dbReference>
<comment type="subcellular location">
    <subcellularLocation>
        <location evidence="1">Membrane</location>
        <topology evidence="1">Multi-pass membrane protein</topology>
    </subcellularLocation>
</comment>
<organism evidence="13 14">
    <name type="scientific">Cloeon dipterum</name>
    <dbReference type="NCBI Taxonomy" id="197152"/>
    <lineage>
        <taxon>Eukaryota</taxon>
        <taxon>Metazoa</taxon>
        <taxon>Ecdysozoa</taxon>
        <taxon>Arthropoda</taxon>
        <taxon>Hexapoda</taxon>
        <taxon>Insecta</taxon>
        <taxon>Pterygota</taxon>
        <taxon>Palaeoptera</taxon>
        <taxon>Ephemeroptera</taxon>
        <taxon>Pisciforma</taxon>
        <taxon>Baetidae</taxon>
        <taxon>Cloeon</taxon>
    </lineage>
</organism>
<feature type="domain" description="ABC transporter" evidence="11">
    <location>
        <begin position="420"/>
        <end position="602"/>
    </location>
</feature>
<feature type="compositionally biased region" description="Low complexity" evidence="9">
    <location>
        <begin position="618"/>
        <end position="631"/>
    </location>
</feature>
<evidence type="ECO:0000256" key="9">
    <source>
        <dbReference type="SAM" id="MobiDB-lite"/>
    </source>
</evidence>
<evidence type="ECO:0000313" key="14">
    <source>
        <dbReference type="Proteomes" id="UP000494165"/>
    </source>
</evidence>
<feature type="transmembrane region" description="Helical" evidence="10">
    <location>
        <begin position="233"/>
        <end position="252"/>
    </location>
</feature>
<accession>A0A8S1E7W3</accession>
<dbReference type="CDD" id="cd03244">
    <property type="entry name" value="ABCC_MRP_domain2"/>
    <property type="match status" value="1"/>
</dbReference>
<dbReference type="FunFam" id="3.40.50.300:FF:000163">
    <property type="entry name" value="Multidrug resistance-associated protein member 4"/>
    <property type="match status" value="1"/>
</dbReference>
<dbReference type="InterPro" id="IPR011527">
    <property type="entry name" value="ABC1_TM_dom"/>
</dbReference>
<evidence type="ECO:0000256" key="8">
    <source>
        <dbReference type="ARBA" id="ARBA00023136"/>
    </source>
</evidence>
<keyword evidence="5" id="KW-0547">Nucleotide-binding</keyword>
<feature type="transmembrane region" description="Helical" evidence="10">
    <location>
        <begin position="133"/>
        <end position="155"/>
    </location>
</feature>
<feature type="transmembrane region" description="Helical" evidence="10">
    <location>
        <begin position="685"/>
        <end position="705"/>
    </location>
</feature>
<dbReference type="Gene3D" id="3.40.50.300">
    <property type="entry name" value="P-loop containing nucleotide triphosphate hydrolases"/>
    <property type="match status" value="3"/>
</dbReference>
<feature type="domain" description="ABC transmembrane type-1" evidence="12">
    <location>
        <begin position="96"/>
        <end position="365"/>
    </location>
</feature>
<protein>
    <recommendedName>
        <fullName evidence="15">Multidrug resistance-associated protein lethal(2)03659</fullName>
    </recommendedName>
</protein>
<dbReference type="Pfam" id="PF00005">
    <property type="entry name" value="ABC_tran"/>
    <property type="match status" value="3"/>
</dbReference>
<feature type="region of interest" description="Disordered" evidence="9">
    <location>
        <begin position="604"/>
        <end position="663"/>
    </location>
</feature>
<keyword evidence="3" id="KW-0813">Transport</keyword>
<name>A0A8S1E7W3_9INSE</name>
<dbReference type="EMBL" id="CADEPI010000469">
    <property type="protein sequence ID" value="CAB3386319.1"/>
    <property type="molecule type" value="Genomic_DNA"/>
</dbReference>
<reference evidence="13 14" key="1">
    <citation type="submission" date="2020-04" db="EMBL/GenBank/DDBJ databases">
        <authorList>
            <person name="Alioto T."/>
            <person name="Alioto T."/>
            <person name="Gomez Garrido J."/>
        </authorList>
    </citation>
    <scope>NUCLEOTIDE SEQUENCE [LARGE SCALE GENOMIC DNA]</scope>
</reference>
<dbReference type="PROSITE" id="PS00211">
    <property type="entry name" value="ABC_TRANSPORTER_1"/>
    <property type="match status" value="2"/>
</dbReference>
<dbReference type="PROSITE" id="PS50929">
    <property type="entry name" value="ABC_TM1F"/>
    <property type="match status" value="2"/>
</dbReference>
<dbReference type="Proteomes" id="UP000494165">
    <property type="component" value="Unassembled WGS sequence"/>
</dbReference>
<keyword evidence="14" id="KW-1185">Reference proteome</keyword>
<dbReference type="FunFam" id="1.20.1560.10:FF:000014">
    <property type="entry name" value="Multidrug resistance-associated protein member 4"/>
    <property type="match status" value="1"/>
</dbReference>
<feature type="domain" description="ABC transmembrane type-1" evidence="12">
    <location>
        <begin position="686"/>
        <end position="989"/>
    </location>
</feature>
<comment type="similarity">
    <text evidence="2">Belongs to the ABC transporter superfamily. ABCC family. Conjugate transporter (TC 3.A.1.208) subfamily.</text>
</comment>